<feature type="transmembrane region" description="Helical" evidence="6">
    <location>
        <begin position="38"/>
        <end position="60"/>
    </location>
</feature>
<evidence type="ECO:0000256" key="5">
    <source>
        <dbReference type="ARBA" id="ARBA00023136"/>
    </source>
</evidence>
<keyword evidence="4 6" id="KW-1133">Transmembrane helix</keyword>
<evidence type="ECO:0000313" key="7">
    <source>
        <dbReference type="EMBL" id="GAA3531576.1"/>
    </source>
</evidence>
<feature type="transmembrane region" description="Helical" evidence="6">
    <location>
        <begin position="224"/>
        <end position="247"/>
    </location>
</feature>
<keyword evidence="5 6" id="KW-0472">Membrane</keyword>
<dbReference type="Pfam" id="PF01566">
    <property type="entry name" value="Nramp"/>
    <property type="match status" value="1"/>
</dbReference>
<feature type="transmembrane region" description="Helical" evidence="6">
    <location>
        <begin position="385"/>
        <end position="404"/>
    </location>
</feature>
<dbReference type="RefSeq" id="WP_218232871.1">
    <property type="nucleotide sequence ID" value="NZ_BAABBB010000009.1"/>
</dbReference>
<comment type="subcellular location">
    <subcellularLocation>
        <location evidence="1">Membrane</location>
        <topology evidence="1">Multi-pass membrane protein</topology>
    </subcellularLocation>
</comment>
<sequence>MKRYFAVLLGILTAIGGFVDIGDLVTNAQVGARFGTSLVGVVALGVVGICVFAEMSGRIAAVSRRATFDLVRERLGPRMGFLNLVGSMLVTLLTFIAEIGGVALALQLVSSLHHLLIVPFVAAAVWLVLWRAKFSSIENVLGLMGLALIGFAVALWQLGPDWGQLVAGVSPAEKPEGEGWATYAYFAVALFGAAMTPYEVFFFSSGGVEERWTSKDIGVMRANVFIGFPLGGLLSVAIAGCAATVFLPAGVAVETLGQVGLPVAVGIGKIGLAVVVLGFFAATFGAACETGLSTGYSLAQYFGFPWGKFVRPKEAAGFHIILLLATVVAAGVLLTGVDPIMVTEISVVFSAIALPLTYFPILVVANDPDYLGEHVNGPVANALGVFYLVVIAVAALAAIPLMAVTSMGQG</sequence>
<feature type="transmembrane region" description="Helical" evidence="6">
    <location>
        <begin position="179"/>
        <end position="203"/>
    </location>
</feature>
<dbReference type="EMBL" id="BAABBB010000009">
    <property type="protein sequence ID" value="GAA3531576.1"/>
    <property type="molecule type" value="Genomic_DNA"/>
</dbReference>
<feature type="transmembrane region" description="Helical" evidence="6">
    <location>
        <begin position="81"/>
        <end position="106"/>
    </location>
</feature>
<gene>
    <name evidence="7" type="ORF">GCM10022263_20240</name>
</gene>
<protein>
    <submittedName>
        <fullName evidence="7">Divalent metal cation transporter</fullName>
    </submittedName>
</protein>
<evidence type="ECO:0000256" key="6">
    <source>
        <dbReference type="SAM" id="Phobius"/>
    </source>
</evidence>
<comment type="caution">
    <text evidence="7">The sequence shown here is derived from an EMBL/GenBank/DDBJ whole genome shotgun (WGS) entry which is preliminary data.</text>
</comment>
<dbReference type="PANTHER" id="PTHR11706:SF33">
    <property type="entry name" value="NATURAL RESISTANCE-ASSOCIATED MACROPHAGE PROTEIN 2"/>
    <property type="match status" value="1"/>
</dbReference>
<reference evidence="8" key="1">
    <citation type="journal article" date="2019" name="Int. J. Syst. Evol. Microbiol.">
        <title>The Global Catalogue of Microorganisms (GCM) 10K type strain sequencing project: providing services to taxonomists for standard genome sequencing and annotation.</title>
        <authorList>
            <consortium name="The Broad Institute Genomics Platform"/>
            <consortium name="The Broad Institute Genome Sequencing Center for Infectious Disease"/>
            <person name="Wu L."/>
            <person name="Ma J."/>
        </authorList>
    </citation>
    <scope>NUCLEOTIDE SEQUENCE [LARGE SCALE GENOMIC DNA]</scope>
    <source>
        <strain evidence="8">JCM 17460</strain>
    </source>
</reference>
<feature type="transmembrane region" description="Helical" evidence="6">
    <location>
        <begin position="141"/>
        <end position="159"/>
    </location>
</feature>
<organism evidence="7 8">
    <name type="scientific">Nocardioides daeguensis</name>
    <dbReference type="NCBI Taxonomy" id="908359"/>
    <lineage>
        <taxon>Bacteria</taxon>
        <taxon>Bacillati</taxon>
        <taxon>Actinomycetota</taxon>
        <taxon>Actinomycetes</taxon>
        <taxon>Propionibacteriales</taxon>
        <taxon>Nocardioidaceae</taxon>
        <taxon>Nocardioides</taxon>
    </lineage>
</organism>
<keyword evidence="2" id="KW-0813">Transport</keyword>
<name>A0ABP6VAU8_9ACTN</name>
<dbReference type="InterPro" id="IPR001046">
    <property type="entry name" value="NRAMP_fam"/>
</dbReference>
<dbReference type="PANTHER" id="PTHR11706">
    <property type="entry name" value="SOLUTE CARRIER PROTEIN FAMILY 11 MEMBER"/>
    <property type="match status" value="1"/>
</dbReference>
<feature type="transmembrane region" description="Helical" evidence="6">
    <location>
        <begin position="112"/>
        <end position="129"/>
    </location>
</feature>
<accession>A0ABP6VAU8</accession>
<proteinExistence type="predicted"/>
<feature type="transmembrane region" description="Helical" evidence="6">
    <location>
        <begin position="347"/>
        <end position="365"/>
    </location>
</feature>
<evidence type="ECO:0000256" key="1">
    <source>
        <dbReference type="ARBA" id="ARBA00004141"/>
    </source>
</evidence>
<evidence type="ECO:0000256" key="4">
    <source>
        <dbReference type="ARBA" id="ARBA00022989"/>
    </source>
</evidence>
<feature type="transmembrane region" description="Helical" evidence="6">
    <location>
        <begin position="259"/>
        <end position="280"/>
    </location>
</feature>
<dbReference type="Proteomes" id="UP001500301">
    <property type="component" value="Unassembled WGS sequence"/>
</dbReference>
<evidence type="ECO:0000256" key="2">
    <source>
        <dbReference type="ARBA" id="ARBA00022448"/>
    </source>
</evidence>
<keyword evidence="8" id="KW-1185">Reference proteome</keyword>
<evidence type="ECO:0000256" key="3">
    <source>
        <dbReference type="ARBA" id="ARBA00022692"/>
    </source>
</evidence>
<feature type="transmembrane region" description="Helical" evidence="6">
    <location>
        <begin position="316"/>
        <end position="335"/>
    </location>
</feature>
<keyword evidence="3 6" id="KW-0812">Transmembrane</keyword>
<evidence type="ECO:0000313" key="8">
    <source>
        <dbReference type="Proteomes" id="UP001500301"/>
    </source>
</evidence>